<feature type="domain" description="FHA" evidence="2">
    <location>
        <begin position="74"/>
        <end position="156"/>
    </location>
</feature>
<gene>
    <name evidence="3" type="ORF">POBO1169_LOCUS19551</name>
</gene>
<dbReference type="EMBL" id="HBFA01039096">
    <property type="protein sequence ID" value="CAD8690383.1"/>
    <property type="molecule type" value="Transcribed_RNA"/>
</dbReference>
<protein>
    <recommendedName>
        <fullName evidence="2">FHA domain-containing protein</fullName>
    </recommendedName>
</protein>
<dbReference type="Gene3D" id="2.60.200.20">
    <property type="match status" value="1"/>
</dbReference>
<evidence type="ECO:0000313" key="3">
    <source>
        <dbReference type="EMBL" id="CAD8690383.1"/>
    </source>
</evidence>
<accession>A0A7S0WXU6</accession>
<proteinExistence type="predicted"/>
<dbReference type="InterPro" id="IPR008984">
    <property type="entry name" value="SMAD_FHA_dom_sf"/>
</dbReference>
<dbReference type="PROSITE" id="PS50006">
    <property type="entry name" value="FHA_DOMAIN"/>
    <property type="match status" value="1"/>
</dbReference>
<evidence type="ECO:0000259" key="2">
    <source>
        <dbReference type="PROSITE" id="PS50006"/>
    </source>
</evidence>
<name>A0A7S0WXU6_9CHLO</name>
<feature type="region of interest" description="Disordered" evidence="1">
    <location>
        <begin position="262"/>
        <end position="281"/>
    </location>
</feature>
<sequence length="381" mass="42653">MDIVGSLSAWAGETQREDEWSDDSCGATQQEEPLDEKSDVLYYLQGFGGGLDALDHNVKEKLVRGEVFEDETEFQVGRAISSNIAFCGKEFDVKANPYDQNTIRTRISTRHFRIECSSETDAGADKPTCSRRGEERFCYRLVDNSSFGTWVNGQKVDGFRMLCDGDEIALLMNRREPSKVDLGFRFLLSQPSHKEHQSPSGGQDKLPGLGGRDSGKDEMISKLERELQAVKSEVQSMKENPPKKKQKLTEAWRQVAKTPLGFSFATKPAEQPPGAAGGGERGERLLAREVQRTVSAALEPLKLEQEKHAACLDKTVKKIMAGIHAKAPVLNNRQLPQWEASDVALYLQEERERMEAYTFTYIGHMKSRECHGTKAHSKSHV</sequence>
<reference evidence="3" key="1">
    <citation type="submission" date="2021-01" db="EMBL/GenBank/DDBJ databases">
        <authorList>
            <person name="Corre E."/>
            <person name="Pelletier E."/>
            <person name="Niang G."/>
            <person name="Scheremetjew M."/>
            <person name="Finn R."/>
            <person name="Kale V."/>
            <person name="Holt S."/>
            <person name="Cochrane G."/>
            <person name="Meng A."/>
            <person name="Brown T."/>
            <person name="Cohen L."/>
        </authorList>
    </citation>
    <scope>NUCLEOTIDE SEQUENCE</scope>
    <source>
        <strain evidence="3">CCMP722</strain>
    </source>
</reference>
<dbReference type="AlphaFoldDB" id="A0A7S0WXU6"/>
<dbReference type="Pfam" id="PF00498">
    <property type="entry name" value="FHA"/>
    <property type="match status" value="1"/>
</dbReference>
<evidence type="ECO:0000256" key="1">
    <source>
        <dbReference type="SAM" id="MobiDB-lite"/>
    </source>
</evidence>
<dbReference type="SUPFAM" id="SSF49879">
    <property type="entry name" value="SMAD/FHA domain"/>
    <property type="match status" value="1"/>
</dbReference>
<feature type="region of interest" description="Disordered" evidence="1">
    <location>
        <begin position="1"/>
        <end position="32"/>
    </location>
</feature>
<organism evidence="3">
    <name type="scientific">Pyramimonas obovata</name>
    <dbReference type="NCBI Taxonomy" id="1411642"/>
    <lineage>
        <taxon>Eukaryota</taxon>
        <taxon>Viridiplantae</taxon>
        <taxon>Chlorophyta</taxon>
        <taxon>Pyramimonadophyceae</taxon>
        <taxon>Pyramimonadales</taxon>
        <taxon>Pyramimonadaceae</taxon>
        <taxon>Pyramimonas</taxon>
        <taxon>Pyramimonas incertae sedis</taxon>
    </lineage>
</organism>
<feature type="region of interest" description="Disordered" evidence="1">
    <location>
        <begin position="190"/>
        <end position="216"/>
    </location>
</feature>
<dbReference type="InterPro" id="IPR000253">
    <property type="entry name" value="FHA_dom"/>
</dbReference>